<name>A0A9K3NGQ6_HELAN</name>
<dbReference type="SUPFAM" id="SSF54001">
    <property type="entry name" value="Cysteine proteinases"/>
    <property type="match status" value="1"/>
</dbReference>
<reference evidence="1" key="2">
    <citation type="submission" date="2020-06" db="EMBL/GenBank/DDBJ databases">
        <title>Helianthus annuus Genome sequencing and assembly Release 2.</title>
        <authorList>
            <person name="Gouzy J."/>
            <person name="Langlade N."/>
            <person name="Munos S."/>
        </authorList>
    </citation>
    <scope>NUCLEOTIDE SEQUENCE</scope>
    <source>
        <tissue evidence="1">Leaves</tissue>
    </source>
</reference>
<dbReference type="Gramene" id="mRNA:HanXRQr2_Chr07g0307911">
    <property type="protein sequence ID" value="CDS:HanXRQr2_Chr07g0307911.1"/>
    <property type="gene ID" value="HanXRQr2_Chr07g0307911"/>
</dbReference>
<dbReference type="EMBL" id="MNCJ02000322">
    <property type="protein sequence ID" value="KAF5799731.1"/>
    <property type="molecule type" value="Genomic_DNA"/>
</dbReference>
<dbReference type="Proteomes" id="UP000215914">
    <property type="component" value="Unassembled WGS sequence"/>
</dbReference>
<protein>
    <submittedName>
        <fullName evidence="1">Papain-like cysteine peptidase superfamily</fullName>
    </submittedName>
</protein>
<dbReference type="Gene3D" id="3.40.395.10">
    <property type="entry name" value="Adenoviral Proteinase, Chain A"/>
    <property type="match status" value="1"/>
</dbReference>
<proteinExistence type="predicted"/>
<comment type="caution">
    <text evidence="1">The sequence shown here is derived from an EMBL/GenBank/DDBJ whole genome shotgun (WGS) entry which is preliminary data.</text>
</comment>
<reference evidence="1" key="1">
    <citation type="journal article" date="2017" name="Nature">
        <title>The sunflower genome provides insights into oil metabolism, flowering and Asterid evolution.</title>
        <authorList>
            <person name="Badouin H."/>
            <person name="Gouzy J."/>
            <person name="Grassa C.J."/>
            <person name="Murat F."/>
            <person name="Staton S.E."/>
            <person name="Cottret L."/>
            <person name="Lelandais-Briere C."/>
            <person name="Owens G.L."/>
            <person name="Carrere S."/>
            <person name="Mayjonade B."/>
            <person name="Legrand L."/>
            <person name="Gill N."/>
            <person name="Kane N.C."/>
            <person name="Bowers J.E."/>
            <person name="Hubner S."/>
            <person name="Bellec A."/>
            <person name="Berard A."/>
            <person name="Berges H."/>
            <person name="Blanchet N."/>
            <person name="Boniface M.C."/>
            <person name="Brunel D."/>
            <person name="Catrice O."/>
            <person name="Chaidir N."/>
            <person name="Claudel C."/>
            <person name="Donnadieu C."/>
            <person name="Faraut T."/>
            <person name="Fievet G."/>
            <person name="Helmstetter N."/>
            <person name="King M."/>
            <person name="Knapp S.J."/>
            <person name="Lai Z."/>
            <person name="Le Paslier M.C."/>
            <person name="Lippi Y."/>
            <person name="Lorenzon L."/>
            <person name="Mandel J.R."/>
            <person name="Marage G."/>
            <person name="Marchand G."/>
            <person name="Marquand E."/>
            <person name="Bret-Mestries E."/>
            <person name="Morien E."/>
            <person name="Nambeesan S."/>
            <person name="Nguyen T."/>
            <person name="Pegot-Espagnet P."/>
            <person name="Pouilly N."/>
            <person name="Raftis F."/>
            <person name="Sallet E."/>
            <person name="Schiex T."/>
            <person name="Thomas J."/>
            <person name="Vandecasteele C."/>
            <person name="Vares D."/>
            <person name="Vear F."/>
            <person name="Vautrin S."/>
            <person name="Crespi M."/>
            <person name="Mangin B."/>
            <person name="Burke J.M."/>
            <person name="Salse J."/>
            <person name="Munos S."/>
            <person name="Vincourt P."/>
            <person name="Rieseberg L.H."/>
            <person name="Langlade N.B."/>
        </authorList>
    </citation>
    <scope>NUCLEOTIDE SEQUENCE</scope>
    <source>
        <tissue evidence="1">Leaves</tissue>
    </source>
</reference>
<organism evidence="1 2">
    <name type="scientific">Helianthus annuus</name>
    <name type="common">Common sunflower</name>
    <dbReference type="NCBI Taxonomy" id="4232"/>
    <lineage>
        <taxon>Eukaryota</taxon>
        <taxon>Viridiplantae</taxon>
        <taxon>Streptophyta</taxon>
        <taxon>Embryophyta</taxon>
        <taxon>Tracheophyta</taxon>
        <taxon>Spermatophyta</taxon>
        <taxon>Magnoliopsida</taxon>
        <taxon>eudicotyledons</taxon>
        <taxon>Gunneridae</taxon>
        <taxon>Pentapetalae</taxon>
        <taxon>asterids</taxon>
        <taxon>campanulids</taxon>
        <taxon>Asterales</taxon>
        <taxon>Asteraceae</taxon>
        <taxon>Asteroideae</taxon>
        <taxon>Heliantheae alliance</taxon>
        <taxon>Heliantheae</taxon>
        <taxon>Helianthus</taxon>
    </lineage>
</organism>
<keyword evidence="2" id="KW-1185">Reference proteome</keyword>
<evidence type="ECO:0000313" key="1">
    <source>
        <dbReference type="EMBL" id="KAF5799731.1"/>
    </source>
</evidence>
<dbReference type="AlphaFoldDB" id="A0A9K3NGQ6"/>
<accession>A0A9K3NGQ6</accession>
<dbReference type="InterPro" id="IPR038765">
    <property type="entry name" value="Papain-like_cys_pep_sf"/>
</dbReference>
<gene>
    <name evidence="1" type="ORF">HanXRQr2_Chr07g0307911</name>
</gene>
<evidence type="ECO:0000313" key="2">
    <source>
        <dbReference type="Proteomes" id="UP000215914"/>
    </source>
</evidence>
<sequence>MLQRRVLVLYLRNALKPTPAIEELATSVIERKKMDWRTKNNGVDCGVFTMRHMETYKRDQKPWVTGFVNEDEVNNRQKAQPHLLRTRYLSKIILSEHNMHRLKIIKMANAFDKMPDKERYMKDLDTEIPERMKIYFDRGN</sequence>